<evidence type="ECO:0000313" key="1">
    <source>
        <dbReference type="EMBL" id="QIB90642.1"/>
    </source>
</evidence>
<reference evidence="1 2" key="1">
    <citation type="journal article" date="2020" name="Environ. Microbiol. Rep.">
        <title>Redox cycling of Fe(II) and Fe(III) in magnetite accelerates aceticlastic methanogenesis by Methanosarcina mazei.</title>
        <authorList>
            <person name="Wang H."/>
            <person name="Byrne J.M."/>
            <person name="Liu P."/>
            <person name="Liu J."/>
            <person name="Dong X."/>
            <person name="Lu Y."/>
        </authorList>
    </citation>
    <scope>NUCLEOTIDE SEQUENCE [LARGE SCALE GENOMIC DNA]</scope>
    <source>
        <strain evidence="2">zm-15</strain>
    </source>
</reference>
<organism evidence="1 2">
    <name type="scientific">Methanosarcina mazei</name>
    <name type="common">Methanosarcina frisia</name>
    <dbReference type="NCBI Taxonomy" id="2209"/>
    <lineage>
        <taxon>Archaea</taxon>
        <taxon>Methanobacteriati</taxon>
        <taxon>Methanobacteriota</taxon>
        <taxon>Stenosarchaea group</taxon>
        <taxon>Methanomicrobia</taxon>
        <taxon>Methanosarcinales</taxon>
        <taxon>Methanosarcinaceae</taxon>
        <taxon>Methanosarcina</taxon>
    </lineage>
</organism>
<accession>A0A6C0VH73</accession>
<gene>
    <name evidence="1" type="primary">pglZ</name>
    <name evidence="1" type="ORF">FQU78_05785</name>
</gene>
<evidence type="ECO:0000313" key="2">
    <source>
        <dbReference type="Proteomes" id="UP000467371"/>
    </source>
</evidence>
<protein>
    <submittedName>
        <fullName evidence="1">BREX-4 system phosphatase PglZ</fullName>
    </submittedName>
</protein>
<dbReference type="EMBL" id="CP042908">
    <property type="protein sequence ID" value="QIB90642.1"/>
    <property type="molecule type" value="Genomic_DNA"/>
</dbReference>
<dbReference type="AlphaFoldDB" id="A0A6C0VH73"/>
<dbReference type="NCBIfam" id="NF033445">
    <property type="entry name" value="BREX_PglZ_4"/>
    <property type="match status" value="1"/>
</dbReference>
<dbReference type="Proteomes" id="UP000467371">
    <property type="component" value="Chromosome"/>
</dbReference>
<proteinExistence type="predicted"/>
<sequence length="845" mass="98808">MKRGKCMSESFYTSFNTLDDLLQMIHLKYSGRISGYKSSSRFPSTLIFFNSKISYEEFLRRIPFKKKYISEIIPEGKSKLNCYMVKRWIEEVTVESFDSPQVLLPITEYIRLCKITNDYILDEVFTGLLQTENASLIIPMLDYSHNYKDFFQDFIHRDRMAEVCYLNEKNIDDFKVIKLFLDSSGLLPEEKMFCINDTKHWIQLWESGNFSFEDKVLVKDTNLIAAISKAEITVPKIDKISIANKIDLLSKWYGIDPSVIAIEPDEKIWKYIFKKLDFFDKHSRSWEKVVISALGDISNLELKYSELWEKSLSEKKYIERWFWLNEAKKSNHLSTFIQEVVNTTEDPEMLIDKAWKIYISNPTHNTISKETLNERIKFLKSLKEPLFSSGKNELMNIFLSFVSNKEIKNKYLYISGIFDFEQEYLIQYVIEELNKSEKSKYPLLYSRIKDIWLPLSFYLEKPLTDFSEDDPCVCEDFTNYSEIYINEYIMSKLLFDEPTKKLKKLQNEYIDNFIPLLARKNNRDIPSLEDPQFLDEAISNDFIFLDGVGFEWYHLIVMLFKRKNWQILDGNARLANLPTDTKHSKVNSCYVGKHKSFDELLHKPYRYPDTIYQELLCIQKIVDEIDEKYKSREKPIIIVSDHGSTAFARKGKCPKLEGLLPDHGGRYAYYSDPRIEQKEHVYTMSDDKGKIVIPLSYVNFDSQNPKGEAHGGATPEEVLAFSIKLAPPKCEISDQESIQESIIIKSPKSQYSAFDKNISFLINSYLSKPIDNIKISVNRNPSITIDLSAICNKTILCSIDQLKEYGLEVGDNVIEFTINHMYKSKANIEFISSSKKTDFDDEFDF</sequence>
<name>A0A6C0VH73_METMZ</name>